<accession>A0A9P5BS93</accession>
<dbReference type="AlphaFoldDB" id="A0A9P5BS93"/>
<sequence length="599" mass="68561">MTRRSKEARRRDKRWQRGVLHVKENWTSSPMACRIIERLRSHDSADFAPTRLVNVSSWDVIEPAGAPTEYMALSYVWTQHPDREGLRRTVQEAMRHTGVGHVWIDALCVKQDDPGDLAREIPKMGLYYEKAAGVLAVVPELQTAMMQLADPLGGRPEGWIEGPEGDEYKLTSWLEARYRQLGKQLKISKWSQRVWTFQEAVLNEQTIAWNGWGFCSMEDLAVAQIVEALGGRARSVTRLVKKVWAANTEGGSSTEATTWNPFLRHTMCPKVKLADMPTLWNNNKERQCGREEDLLYGYMGLVSDLPDNITVDYGLGFAGVYDRLMRGRSVNLTVMCSSPNAASGKCWMPRVKDNRLEIEADGHPSIESSGLVSNGGLLQVKGFMATLLFKRDIHLCNGTPWTYRHAFFVDMGGLFLRSPDFQKGFPITAEEFHYLLEQGHVEFPDMKSMRIDKVDTTDTLSRVLTVLQVIWFSVSQLSRIHKGYPMTTLELTTLSFISVMIFTSAFWFQKPTIGKPWYIDTRNGRTVREILAKARLETHPNLPVDKDEWYRTPIHFVSGNPWLFGAHLAYYYRFLEIMHLRLLARSMKPHDKPDPPPWD</sequence>
<dbReference type="Pfam" id="PF06985">
    <property type="entry name" value="HET"/>
    <property type="match status" value="1"/>
</dbReference>
<comment type="caution">
    <text evidence="2">The sequence shown here is derived from an EMBL/GenBank/DDBJ whole genome shotgun (WGS) entry which is preliminary data.</text>
</comment>
<feature type="domain" description="Heterokaryon incompatibility" evidence="1">
    <location>
        <begin position="70"/>
        <end position="199"/>
    </location>
</feature>
<keyword evidence="3" id="KW-1185">Reference proteome</keyword>
<evidence type="ECO:0000313" key="3">
    <source>
        <dbReference type="Proteomes" id="UP000711996"/>
    </source>
</evidence>
<dbReference type="EMBL" id="QPMT01000046">
    <property type="protein sequence ID" value="KAF4850162.1"/>
    <property type="molecule type" value="Genomic_DNA"/>
</dbReference>
<name>A0A9P5BS93_COLSI</name>
<dbReference type="PANTHER" id="PTHR24148">
    <property type="entry name" value="ANKYRIN REPEAT DOMAIN-CONTAINING PROTEIN 39 HOMOLOG-RELATED"/>
    <property type="match status" value="1"/>
</dbReference>
<evidence type="ECO:0000259" key="1">
    <source>
        <dbReference type="Pfam" id="PF06985"/>
    </source>
</evidence>
<dbReference type="InterPro" id="IPR010730">
    <property type="entry name" value="HET"/>
</dbReference>
<dbReference type="OrthoDB" id="3061561at2759"/>
<gene>
    <name evidence="2" type="ORF">CGCSCA2_v011528</name>
</gene>
<dbReference type="Proteomes" id="UP000711996">
    <property type="component" value="Unassembled WGS sequence"/>
</dbReference>
<proteinExistence type="predicted"/>
<evidence type="ECO:0000313" key="2">
    <source>
        <dbReference type="EMBL" id="KAF4850162.1"/>
    </source>
</evidence>
<dbReference type="PANTHER" id="PTHR24148:SF64">
    <property type="entry name" value="HETEROKARYON INCOMPATIBILITY DOMAIN-CONTAINING PROTEIN"/>
    <property type="match status" value="1"/>
</dbReference>
<protein>
    <recommendedName>
        <fullName evidence="1">Heterokaryon incompatibility domain-containing protein</fullName>
    </recommendedName>
</protein>
<organism evidence="2 3">
    <name type="scientific">Colletotrichum siamense</name>
    <name type="common">Anthracnose fungus</name>
    <dbReference type="NCBI Taxonomy" id="690259"/>
    <lineage>
        <taxon>Eukaryota</taxon>
        <taxon>Fungi</taxon>
        <taxon>Dikarya</taxon>
        <taxon>Ascomycota</taxon>
        <taxon>Pezizomycotina</taxon>
        <taxon>Sordariomycetes</taxon>
        <taxon>Hypocreomycetidae</taxon>
        <taxon>Glomerellales</taxon>
        <taxon>Glomerellaceae</taxon>
        <taxon>Colletotrichum</taxon>
        <taxon>Colletotrichum gloeosporioides species complex</taxon>
    </lineage>
</organism>
<reference evidence="2" key="1">
    <citation type="submission" date="2019-06" db="EMBL/GenBank/DDBJ databases">
        <authorList>
            <person name="Gan P."/>
            <person name="Shirasu K."/>
        </authorList>
    </citation>
    <scope>NUCLEOTIDE SEQUENCE [LARGE SCALE GENOMIC DNA]</scope>
    <source>
        <strain evidence="2">CAD2</strain>
    </source>
</reference>
<dbReference type="InterPro" id="IPR052895">
    <property type="entry name" value="HetReg/Transcr_Mod"/>
</dbReference>